<evidence type="ECO:0000313" key="3">
    <source>
        <dbReference type="Proteomes" id="UP001445076"/>
    </source>
</evidence>
<feature type="compositionally biased region" description="Acidic residues" evidence="1">
    <location>
        <begin position="30"/>
        <end position="43"/>
    </location>
</feature>
<dbReference type="EMBL" id="JARKIK010000055">
    <property type="protein sequence ID" value="KAK8732943.1"/>
    <property type="molecule type" value="Genomic_DNA"/>
</dbReference>
<evidence type="ECO:0000313" key="2">
    <source>
        <dbReference type="EMBL" id="KAK8732943.1"/>
    </source>
</evidence>
<feature type="region of interest" description="Disordered" evidence="1">
    <location>
        <begin position="1"/>
        <end position="56"/>
    </location>
</feature>
<name>A0AAW0WLD1_CHEQU</name>
<reference evidence="2 3" key="1">
    <citation type="journal article" date="2024" name="BMC Genomics">
        <title>Genome assembly of redclaw crayfish (Cherax quadricarinatus) provides insights into its immune adaptation and hypoxia tolerance.</title>
        <authorList>
            <person name="Liu Z."/>
            <person name="Zheng J."/>
            <person name="Li H."/>
            <person name="Fang K."/>
            <person name="Wang S."/>
            <person name="He J."/>
            <person name="Zhou D."/>
            <person name="Weng S."/>
            <person name="Chi M."/>
            <person name="Gu Z."/>
            <person name="He J."/>
            <person name="Li F."/>
            <person name="Wang M."/>
        </authorList>
    </citation>
    <scope>NUCLEOTIDE SEQUENCE [LARGE SCALE GENOMIC DNA]</scope>
    <source>
        <strain evidence="2">ZL_2023a</strain>
    </source>
</reference>
<feature type="compositionally biased region" description="Low complexity" evidence="1">
    <location>
        <begin position="974"/>
        <end position="1005"/>
    </location>
</feature>
<keyword evidence="3" id="KW-1185">Reference proteome</keyword>
<feature type="compositionally biased region" description="Polar residues" evidence="1">
    <location>
        <begin position="1113"/>
        <end position="1124"/>
    </location>
</feature>
<evidence type="ECO:0000256" key="1">
    <source>
        <dbReference type="SAM" id="MobiDB-lite"/>
    </source>
</evidence>
<feature type="region of interest" description="Disordered" evidence="1">
    <location>
        <begin position="848"/>
        <end position="1150"/>
    </location>
</feature>
<dbReference type="Proteomes" id="UP001445076">
    <property type="component" value="Unassembled WGS sequence"/>
</dbReference>
<feature type="compositionally biased region" description="Low complexity" evidence="1">
    <location>
        <begin position="879"/>
        <end position="891"/>
    </location>
</feature>
<feature type="compositionally biased region" description="Basic and acidic residues" evidence="1">
    <location>
        <begin position="1025"/>
        <end position="1034"/>
    </location>
</feature>
<organism evidence="2 3">
    <name type="scientific">Cherax quadricarinatus</name>
    <name type="common">Australian red claw crayfish</name>
    <dbReference type="NCBI Taxonomy" id="27406"/>
    <lineage>
        <taxon>Eukaryota</taxon>
        <taxon>Metazoa</taxon>
        <taxon>Ecdysozoa</taxon>
        <taxon>Arthropoda</taxon>
        <taxon>Crustacea</taxon>
        <taxon>Multicrustacea</taxon>
        <taxon>Malacostraca</taxon>
        <taxon>Eumalacostraca</taxon>
        <taxon>Eucarida</taxon>
        <taxon>Decapoda</taxon>
        <taxon>Pleocyemata</taxon>
        <taxon>Astacidea</taxon>
        <taxon>Parastacoidea</taxon>
        <taxon>Parastacidae</taxon>
        <taxon>Cherax</taxon>
    </lineage>
</organism>
<feature type="compositionally biased region" description="Low complexity" evidence="1">
    <location>
        <begin position="916"/>
        <end position="957"/>
    </location>
</feature>
<feature type="compositionally biased region" description="Low complexity" evidence="1">
    <location>
        <begin position="1039"/>
        <end position="1070"/>
    </location>
</feature>
<feature type="compositionally biased region" description="Low complexity" evidence="1">
    <location>
        <begin position="1097"/>
        <end position="1112"/>
    </location>
</feature>
<comment type="caution">
    <text evidence="2">The sequence shown here is derived from an EMBL/GenBank/DDBJ whole genome shotgun (WGS) entry which is preliminary data.</text>
</comment>
<feature type="compositionally biased region" description="Polar residues" evidence="1">
    <location>
        <begin position="1078"/>
        <end position="1088"/>
    </location>
</feature>
<feature type="compositionally biased region" description="Low complexity" evidence="1">
    <location>
        <begin position="1125"/>
        <end position="1146"/>
    </location>
</feature>
<protein>
    <submittedName>
        <fullName evidence="2">Uncharacterized protein</fullName>
    </submittedName>
</protein>
<gene>
    <name evidence="2" type="ORF">OTU49_006672</name>
</gene>
<dbReference type="AlphaFoldDB" id="A0AAW0WLD1"/>
<accession>A0AAW0WLD1</accession>
<proteinExistence type="predicted"/>
<sequence length="1245" mass="132446">MVSSTDASQEGEAVANRNHVADSANSACGSEDETIPFDEEEANEREISRQGSSGREIEIVNSEVETYDTVERLEVVVDVLKVKDISQGDAFVYEKESEETVLTNFEESSEVSEPVHGVEVPEPVHGVEVAEPVHGVDSEVVSVPAEAAEVVSVPAEAAEVVSVPAEAAEVVSVPAEAAEVVSVPAEAAEVVSVPAEAAEVVSVPAAEQGDVESEDSTAVSSHVSVSAKPVDAALAELDSIPDGVCESGDVEEEEEEEEEWSYYRMEPQTQPQSEDVLVPGSAAAALQPSEAISQAADKVDDQDSLIVAELNKDQPEGYLELTKGEFEDNLEPKELIRDTQSQELFHGFQEQSVDQVVFQEPSTDELVFQDQLGKQLDLQGQSREEFATLKERPQDKLDLSVDLEKAQSKLMDGLQFQPKEQSSPTEADRTLVMESSSDILQTSTERPFNFEVTSDGASLMETSMVKTPDGIGSSIEPASPHGSISPHIPGSPRSVEGFVTSVELNAPEESFGTNFAINQSQDLFVGAVDQPSGPFSVYVSSSPEPASLDPSLQTTMDIVNVSEGVANGLVDDDIKVSQPEDFSPVEIVHAQSTVEVVAPPSPVDNREPEMQFTIPEQMQELSSPAQIPADLSLSSDITFIPEPVVEPVAEVPVPVYIEGNTPVSEGETEDLDISTEEIKTEEIISAKDQIPEIEKHDDLTEDTKIEEMVCIRDQIPEVEKHDDLTEDTKIEEMVSTRDQIPEVEMATLSNTDTVPATKDETRELSEVVKAPVESEMDVEIKSETVVLDKNETITTIDSEIINAATVNGILDESPAVNDVVISAVTETVPVDVTLADGEKESEMLKVDATVAKSDKTPAKGTPVKSPFKSGKATPGRAVPSKSTPTRSPSTRTAEKKSPVTRTTAVPGKPAVEKSSTIKPATTKPVTKPATTKPTLTKPTNTRLATRPTPRTATARPPTTTPPPPPKAMEKRIAKPSTPTAPRAASSRPSAAAAAAAATASKVTPARPTPAARTMTKRPVTAPSKTTEKPDDGTVRKAAPRPTTAPRTTTATTNTTTTTTARKAATASTKSAAEKETKNTTNRILSTSRPAPKPLAGTTKPTPSKTSTARTTSVTNAKATSKVNGTSTSTSKPKTTSTTRSATAKSTGVTARRTVVSKTKTSATGGKVESVKAGKAEVIETIQPVVNGENKIADEETSVEVIEKCVVEDIMQASTEKVFTESSHIMTTSEQVVTTETTEVIVNGDH</sequence>